<dbReference type="Proteomes" id="UP000077266">
    <property type="component" value="Unassembled WGS sequence"/>
</dbReference>
<dbReference type="InParanoid" id="A0A165FZK9"/>
<dbReference type="OrthoDB" id="3046212at2759"/>
<dbReference type="EMBL" id="KV426064">
    <property type="protein sequence ID" value="KZV89765.1"/>
    <property type="molecule type" value="Genomic_DNA"/>
</dbReference>
<gene>
    <name evidence="1" type="ORF">EXIGLDRAFT_138453</name>
</gene>
<sequence length="397" mass="43540">MASNKILEPNTGHNPRTFGGSVHRLLATTAALATAGARRGWWKKARREVRAASEPAASVRGSFDFESESVQDAHDRVVAEDNIIGDTTEAVAHLRHSHRSDTGSGAPNGLATTACTGCRVNGARKADIEKPMTQVPSGREGFHLLGVPDSWSPTVPLAEETDYSPFELRTWRDAELQAIYDRVPRHESLESSEAFYDYYLPRMDDSVRLYRTSQYRSGICQRYEWSAGSRSLNAVQALCAATHPELRPNATPTGFPEKLHVPGQLQLTPGVPLVVWSPEKEHLKFTQTVAVVHTPSTLDASPGTTMPTADIFKSIARNAMGNLDAADPRDRVPFYKLDGLRKNMRDKGAHASEFEGSYSLAWTSGEGQGAGNVQPAAQTDDPYVRERQRILVYDIGA</sequence>
<evidence type="ECO:0000313" key="2">
    <source>
        <dbReference type="Proteomes" id="UP000077266"/>
    </source>
</evidence>
<name>A0A165FZK9_EXIGL</name>
<reference evidence="1 2" key="1">
    <citation type="journal article" date="2016" name="Mol. Biol. Evol.">
        <title>Comparative Genomics of Early-Diverging Mushroom-Forming Fungi Provides Insights into the Origins of Lignocellulose Decay Capabilities.</title>
        <authorList>
            <person name="Nagy L.G."/>
            <person name="Riley R."/>
            <person name="Tritt A."/>
            <person name="Adam C."/>
            <person name="Daum C."/>
            <person name="Floudas D."/>
            <person name="Sun H."/>
            <person name="Yadav J.S."/>
            <person name="Pangilinan J."/>
            <person name="Larsson K.H."/>
            <person name="Matsuura K."/>
            <person name="Barry K."/>
            <person name="Labutti K."/>
            <person name="Kuo R."/>
            <person name="Ohm R.A."/>
            <person name="Bhattacharya S.S."/>
            <person name="Shirouzu T."/>
            <person name="Yoshinaga Y."/>
            <person name="Martin F.M."/>
            <person name="Grigoriev I.V."/>
            <person name="Hibbett D.S."/>
        </authorList>
    </citation>
    <scope>NUCLEOTIDE SEQUENCE [LARGE SCALE GENOMIC DNA]</scope>
    <source>
        <strain evidence="1 2">HHB12029</strain>
    </source>
</reference>
<keyword evidence="2" id="KW-1185">Reference proteome</keyword>
<dbReference type="AlphaFoldDB" id="A0A165FZK9"/>
<proteinExistence type="predicted"/>
<evidence type="ECO:0000313" key="1">
    <source>
        <dbReference type="EMBL" id="KZV89765.1"/>
    </source>
</evidence>
<organism evidence="1 2">
    <name type="scientific">Exidia glandulosa HHB12029</name>
    <dbReference type="NCBI Taxonomy" id="1314781"/>
    <lineage>
        <taxon>Eukaryota</taxon>
        <taxon>Fungi</taxon>
        <taxon>Dikarya</taxon>
        <taxon>Basidiomycota</taxon>
        <taxon>Agaricomycotina</taxon>
        <taxon>Agaricomycetes</taxon>
        <taxon>Auriculariales</taxon>
        <taxon>Exidiaceae</taxon>
        <taxon>Exidia</taxon>
    </lineage>
</organism>
<accession>A0A165FZK9</accession>
<protein>
    <submittedName>
        <fullName evidence="1">Uncharacterized protein</fullName>
    </submittedName>
</protein>